<dbReference type="PANTHER" id="PTHR43099">
    <property type="entry name" value="UPF0053 PROTEIN YRKA"/>
    <property type="match status" value="1"/>
</dbReference>
<feature type="domain" description="CBS" evidence="11">
    <location>
        <begin position="283"/>
        <end position="339"/>
    </location>
</feature>
<evidence type="ECO:0000256" key="6">
    <source>
        <dbReference type="ARBA" id="ARBA00023122"/>
    </source>
</evidence>
<evidence type="ECO:0000313" key="14">
    <source>
        <dbReference type="Proteomes" id="UP000533905"/>
    </source>
</evidence>
<evidence type="ECO:0000259" key="11">
    <source>
        <dbReference type="PROSITE" id="PS51371"/>
    </source>
</evidence>
<dbReference type="InterPro" id="IPR036318">
    <property type="entry name" value="FAD-bd_PCMH-like_sf"/>
</dbReference>
<dbReference type="SUPFAM" id="SSF56176">
    <property type="entry name" value="FAD-binding/transporter-associated domain-like"/>
    <property type="match status" value="1"/>
</dbReference>
<keyword evidence="5 9" id="KW-1133">Transmembrane helix</keyword>
<gene>
    <name evidence="13" type="ORF">HGB41_00845</name>
</gene>
<dbReference type="GO" id="GO:0050660">
    <property type="term" value="F:flavin adenine dinucleotide binding"/>
    <property type="evidence" value="ECO:0007669"/>
    <property type="project" value="InterPro"/>
</dbReference>
<evidence type="ECO:0000256" key="1">
    <source>
        <dbReference type="ARBA" id="ARBA00004651"/>
    </source>
</evidence>
<dbReference type="PROSITE" id="PS51846">
    <property type="entry name" value="CNNM"/>
    <property type="match status" value="1"/>
</dbReference>
<dbReference type="GO" id="GO:0005886">
    <property type="term" value="C:plasma membrane"/>
    <property type="evidence" value="ECO:0007669"/>
    <property type="project" value="UniProtKB-SubCell"/>
</dbReference>
<keyword evidence="4" id="KW-0677">Repeat</keyword>
<accession>A0A7Y2NXB2</accession>
<feature type="domain" description="CNNM transmembrane" evidence="12">
    <location>
        <begin position="1"/>
        <end position="197"/>
    </location>
</feature>
<evidence type="ECO:0000256" key="7">
    <source>
        <dbReference type="ARBA" id="ARBA00023136"/>
    </source>
</evidence>
<dbReference type="Pfam" id="PF03471">
    <property type="entry name" value="CorC_HlyC"/>
    <property type="match status" value="1"/>
</dbReference>
<dbReference type="AlphaFoldDB" id="A0A7Y2NXB2"/>
<keyword evidence="2" id="KW-1003">Cell membrane</keyword>
<keyword evidence="7 9" id="KW-0472">Membrane</keyword>
<dbReference type="SMART" id="SM01091">
    <property type="entry name" value="CorC_HlyC"/>
    <property type="match status" value="1"/>
</dbReference>
<dbReference type="Proteomes" id="UP000533905">
    <property type="component" value="Unassembled WGS sequence"/>
</dbReference>
<evidence type="ECO:0000256" key="3">
    <source>
        <dbReference type="ARBA" id="ARBA00022692"/>
    </source>
</evidence>
<evidence type="ECO:0000259" key="12">
    <source>
        <dbReference type="PROSITE" id="PS51846"/>
    </source>
</evidence>
<dbReference type="InterPro" id="IPR051676">
    <property type="entry name" value="UPF0053_domain"/>
</dbReference>
<dbReference type="CDD" id="cd04590">
    <property type="entry name" value="CBS_pair_CorC_HlyC_assoc"/>
    <property type="match status" value="1"/>
</dbReference>
<dbReference type="InterPro" id="IPR000644">
    <property type="entry name" value="CBS_dom"/>
</dbReference>
<evidence type="ECO:0000256" key="2">
    <source>
        <dbReference type="ARBA" id="ARBA00022475"/>
    </source>
</evidence>
<dbReference type="PANTHER" id="PTHR43099:SF5">
    <property type="entry name" value="HLYC_CORC FAMILY TRANSPORTER"/>
    <property type="match status" value="1"/>
</dbReference>
<dbReference type="Pfam" id="PF01595">
    <property type="entry name" value="CNNM"/>
    <property type="match status" value="1"/>
</dbReference>
<dbReference type="PROSITE" id="PS51371">
    <property type="entry name" value="CBS"/>
    <property type="match status" value="1"/>
</dbReference>
<proteinExistence type="predicted"/>
<evidence type="ECO:0000256" key="4">
    <source>
        <dbReference type="ARBA" id="ARBA00022737"/>
    </source>
</evidence>
<dbReference type="EMBL" id="JABAIV010000001">
    <property type="protein sequence ID" value="NNG21552.1"/>
    <property type="molecule type" value="Genomic_DNA"/>
</dbReference>
<feature type="transmembrane region" description="Helical" evidence="10">
    <location>
        <begin position="100"/>
        <end position="120"/>
    </location>
</feature>
<evidence type="ECO:0000256" key="5">
    <source>
        <dbReference type="ARBA" id="ARBA00022989"/>
    </source>
</evidence>
<dbReference type="InterPro" id="IPR044751">
    <property type="entry name" value="Ion_transp-like_CBS"/>
</dbReference>
<sequence>MTDILIISVLILMNGVFAMSELALVSAKRMRLERRAEEGSLGARAALRLADDPSHFLSTVQVGITLIGIFNGAFGEASLVSHLAPHLDGLPGIGPYAREVALAIVVLVITVASIIFGELVPKRIAMAYPEVVATLIAQPLRMLSVMMSPFVKLLSLSTNAIVRLIGIHEAKEEAPTEEDIAGIIKEGANTGVFEKTEYDIVSRALRLDDQHLKSLMTPRVDLVILDLADERTANLETIVSQPYSRFPVCRGDRSHILGYVLARDLLAQAVRVGSIDAIDIDGAVQELLYVPETVGAMVLLEMFKKNRAELALIVDEYGDIQGMVTLSDIMSALVGDVAVGGEEHNADAVQRQDGSWLLDGGVSLDRFRDLLETNAAFPGEDSGAYHTLAGFLLYQLGYIPKAADLVDWAGFRFEVMDMDGNRIDRIMVSRQEPPSGSDAEPELD</sequence>
<keyword evidence="6 8" id="KW-0129">CBS domain</keyword>
<feature type="transmembrane region" description="Helical" evidence="10">
    <location>
        <begin position="56"/>
        <end position="80"/>
    </location>
</feature>
<dbReference type="Gene3D" id="3.10.580.10">
    <property type="entry name" value="CBS-domain"/>
    <property type="match status" value="1"/>
</dbReference>
<dbReference type="SUPFAM" id="SSF54631">
    <property type="entry name" value="CBS-domain pair"/>
    <property type="match status" value="1"/>
</dbReference>
<name>A0A7Y2NXB2_9BURK</name>
<evidence type="ECO:0000256" key="9">
    <source>
        <dbReference type="PROSITE-ProRule" id="PRU01193"/>
    </source>
</evidence>
<evidence type="ECO:0000256" key="8">
    <source>
        <dbReference type="PROSITE-ProRule" id="PRU00703"/>
    </source>
</evidence>
<comment type="caution">
    <text evidence="13">The sequence shown here is derived from an EMBL/GenBank/DDBJ whole genome shotgun (WGS) entry which is preliminary data.</text>
</comment>
<dbReference type="InterPro" id="IPR002550">
    <property type="entry name" value="CNNM"/>
</dbReference>
<keyword evidence="3 9" id="KW-0812">Transmembrane</keyword>
<dbReference type="InterPro" id="IPR046342">
    <property type="entry name" value="CBS_dom_sf"/>
</dbReference>
<dbReference type="Gene3D" id="3.30.465.10">
    <property type="match status" value="1"/>
</dbReference>
<reference evidence="13 14" key="1">
    <citation type="submission" date="2020-04" db="EMBL/GenBank/DDBJ databases">
        <title>Massilia sp. nov., a cold adapted bacteria isolated from Arctic soil.</title>
        <authorList>
            <person name="Son J."/>
            <person name="Ka J.-O."/>
        </authorList>
    </citation>
    <scope>NUCLEOTIDE SEQUENCE [LARGE SCALE GENOMIC DNA]</scope>
    <source>
        <strain evidence="13 14">ML15P13</strain>
    </source>
</reference>
<organism evidence="13 14">
    <name type="scientific">Telluria aromaticivorans</name>
    <dbReference type="NCBI Taxonomy" id="2725995"/>
    <lineage>
        <taxon>Bacteria</taxon>
        <taxon>Pseudomonadati</taxon>
        <taxon>Pseudomonadota</taxon>
        <taxon>Betaproteobacteria</taxon>
        <taxon>Burkholderiales</taxon>
        <taxon>Oxalobacteraceae</taxon>
        <taxon>Telluria group</taxon>
        <taxon>Telluria</taxon>
    </lineage>
</organism>
<feature type="transmembrane region" description="Helical" evidence="10">
    <location>
        <begin position="6"/>
        <end position="25"/>
    </location>
</feature>
<dbReference type="InterPro" id="IPR016169">
    <property type="entry name" value="FAD-bd_PCMH_sub2"/>
</dbReference>
<protein>
    <submittedName>
        <fullName evidence="13">HlyC/CorC family transporter</fullName>
    </submittedName>
</protein>
<keyword evidence="14" id="KW-1185">Reference proteome</keyword>
<evidence type="ECO:0000313" key="13">
    <source>
        <dbReference type="EMBL" id="NNG21552.1"/>
    </source>
</evidence>
<evidence type="ECO:0000256" key="10">
    <source>
        <dbReference type="SAM" id="Phobius"/>
    </source>
</evidence>
<comment type="subcellular location">
    <subcellularLocation>
        <location evidence="1">Cell membrane</location>
        <topology evidence="1">Multi-pass membrane protein</topology>
    </subcellularLocation>
</comment>
<dbReference type="Pfam" id="PF00571">
    <property type="entry name" value="CBS"/>
    <property type="match status" value="1"/>
</dbReference>
<dbReference type="InterPro" id="IPR005170">
    <property type="entry name" value="Transptr-assoc_dom"/>
</dbReference>